<gene>
    <name evidence="2" type="ORF">Q8A67_020730</name>
</gene>
<evidence type="ECO:0000313" key="3">
    <source>
        <dbReference type="Proteomes" id="UP001187343"/>
    </source>
</evidence>
<comment type="caution">
    <text evidence="2">The sequence shown here is derived from an EMBL/GenBank/DDBJ whole genome shotgun (WGS) entry which is preliminary data.</text>
</comment>
<dbReference type="Proteomes" id="UP001187343">
    <property type="component" value="Unassembled WGS sequence"/>
</dbReference>
<sequence length="66" mass="7420">MSQHNRRKNVRDNCFETADPATSPANAQVGPPPLMLPDAESRYYHHHPGINHLLQHLPTHQPSPPP</sequence>
<reference evidence="2" key="1">
    <citation type="submission" date="2023-08" db="EMBL/GenBank/DDBJ databases">
        <title>Chromosome-level Genome Assembly of mud carp (Cirrhinus molitorella).</title>
        <authorList>
            <person name="Liu H."/>
        </authorList>
    </citation>
    <scope>NUCLEOTIDE SEQUENCE</scope>
    <source>
        <strain evidence="2">Prfri</strain>
        <tissue evidence="2">Muscle</tissue>
    </source>
</reference>
<accession>A0AA88TE93</accession>
<proteinExistence type="predicted"/>
<dbReference type="AlphaFoldDB" id="A0AA88TE93"/>
<feature type="region of interest" description="Disordered" evidence="1">
    <location>
        <begin position="1"/>
        <end position="66"/>
    </location>
</feature>
<evidence type="ECO:0000256" key="1">
    <source>
        <dbReference type="SAM" id="MobiDB-lite"/>
    </source>
</evidence>
<protein>
    <submittedName>
        <fullName evidence="2">Uncharacterized protein</fullName>
    </submittedName>
</protein>
<name>A0AA88TE93_9TELE</name>
<dbReference type="EMBL" id="JAUYZG010000020">
    <property type="protein sequence ID" value="KAK2876634.1"/>
    <property type="molecule type" value="Genomic_DNA"/>
</dbReference>
<organism evidence="2 3">
    <name type="scientific">Cirrhinus molitorella</name>
    <name type="common">mud carp</name>
    <dbReference type="NCBI Taxonomy" id="172907"/>
    <lineage>
        <taxon>Eukaryota</taxon>
        <taxon>Metazoa</taxon>
        <taxon>Chordata</taxon>
        <taxon>Craniata</taxon>
        <taxon>Vertebrata</taxon>
        <taxon>Euteleostomi</taxon>
        <taxon>Actinopterygii</taxon>
        <taxon>Neopterygii</taxon>
        <taxon>Teleostei</taxon>
        <taxon>Ostariophysi</taxon>
        <taxon>Cypriniformes</taxon>
        <taxon>Cyprinidae</taxon>
        <taxon>Labeoninae</taxon>
        <taxon>Labeonini</taxon>
        <taxon>Cirrhinus</taxon>
    </lineage>
</organism>
<keyword evidence="3" id="KW-1185">Reference proteome</keyword>
<evidence type="ECO:0000313" key="2">
    <source>
        <dbReference type="EMBL" id="KAK2876634.1"/>
    </source>
</evidence>